<evidence type="ECO:0000259" key="10">
    <source>
        <dbReference type="PROSITE" id="PS52002"/>
    </source>
</evidence>
<evidence type="ECO:0000256" key="3">
    <source>
        <dbReference type="ARBA" id="ARBA00008146"/>
    </source>
</evidence>
<dbReference type="Proteomes" id="UP000434276">
    <property type="component" value="Unassembled WGS sequence"/>
</dbReference>
<dbReference type="CDD" id="cd01720">
    <property type="entry name" value="Sm_D2"/>
    <property type="match status" value="1"/>
</dbReference>
<dbReference type="SUPFAM" id="SSF50182">
    <property type="entry name" value="Sm-like ribonucleoproteins"/>
    <property type="match status" value="1"/>
</dbReference>
<dbReference type="InterPro" id="IPR029058">
    <property type="entry name" value="AB_hydrolase_fold"/>
</dbReference>
<dbReference type="GO" id="GO:0003723">
    <property type="term" value="F:RNA binding"/>
    <property type="evidence" value="ECO:0007669"/>
    <property type="project" value="InterPro"/>
</dbReference>
<dbReference type="InterPro" id="IPR022742">
    <property type="entry name" value="Hydrolase_4"/>
</dbReference>
<comment type="similarity">
    <text evidence="3">Belongs to the snRNP core protein family.</text>
</comment>
<dbReference type="CDD" id="cd10910">
    <property type="entry name" value="PIN_limkain_b1_N_like"/>
    <property type="match status" value="2"/>
</dbReference>
<dbReference type="OrthoDB" id="437526at2759"/>
<dbReference type="Pfam" id="PF01423">
    <property type="entry name" value="LSM"/>
    <property type="match status" value="1"/>
</dbReference>
<dbReference type="GO" id="GO:0004540">
    <property type="term" value="F:RNA nuclease activity"/>
    <property type="evidence" value="ECO:0007669"/>
    <property type="project" value="InterPro"/>
</dbReference>
<evidence type="ECO:0000313" key="12">
    <source>
        <dbReference type="Proteomes" id="UP000434276"/>
    </source>
</evidence>
<feature type="domain" description="Sm" evidence="10">
    <location>
        <begin position="739"/>
        <end position="824"/>
    </location>
</feature>
<dbReference type="InterPro" id="IPR047575">
    <property type="entry name" value="Sm"/>
</dbReference>
<dbReference type="Gene3D" id="3.40.50.1820">
    <property type="entry name" value="alpha/beta hydrolase"/>
    <property type="match status" value="1"/>
</dbReference>
<dbReference type="FunFam" id="3.40.50.1820:FF:000036">
    <property type="entry name" value="Alpha/beta-Hydrolases superfamily protein"/>
    <property type="match status" value="1"/>
</dbReference>
<dbReference type="EMBL" id="CACSHJ010000089">
    <property type="protein sequence ID" value="CAA0388158.1"/>
    <property type="molecule type" value="Genomic_DNA"/>
</dbReference>
<keyword evidence="8" id="KW-0687">Ribonucleoprotein</keyword>
<organism evidence="11 12">
    <name type="scientific">Arabidopsis thaliana</name>
    <name type="common">Mouse-ear cress</name>
    <dbReference type="NCBI Taxonomy" id="3702"/>
    <lineage>
        <taxon>Eukaryota</taxon>
        <taxon>Viridiplantae</taxon>
        <taxon>Streptophyta</taxon>
        <taxon>Embryophyta</taxon>
        <taxon>Tracheophyta</taxon>
        <taxon>Spermatophyta</taxon>
        <taxon>Magnoliopsida</taxon>
        <taxon>eudicotyledons</taxon>
        <taxon>Gunneridae</taxon>
        <taxon>Pentapetalae</taxon>
        <taxon>rosids</taxon>
        <taxon>malvids</taxon>
        <taxon>Brassicales</taxon>
        <taxon>Brassicaceae</taxon>
        <taxon>Camelineae</taxon>
        <taxon>Arabidopsis</taxon>
    </lineage>
</organism>
<keyword evidence="4" id="KW-0963">Cytoplasm</keyword>
<dbReference type="GO" id="GO:0030532">
    <property type="term" value="C:small nuclear ribonucleoprotein complex"/>
    <property type="evidence" value="ECO:0007669"/>
    <property type="project" value="InterPro"/>
</dbReference>
<dbReference type="InterPro" id="IPR010920">
    <property type="entry name" value="LSM_dom_sf"/>
</dbReference>
<dbReference type="GO" id="GO:0006397">
    <property type="term" value="P:mRNA processing"/>
    <property type="evidence" value="ECO:0007669"/>
    <property type="project" value="UniProtKB-KW"/>
</dbReference>
<evidence type="ECO:0000256" key="9">
    <source>
        <dbReference type="ARBA" id="ARBA00033125"/>
    </source>
</evidence>
<dbReference type="FunFam" id="2.30.30.100:FF:000020">
    <property type="entry name" value="Small nuclear ribonucleoprotein Sm D2"/>
    <property type="match status" value="1"/>
</dbReference>
<dbReference type="PROSITE" id="PS52002">
    <property type="entry name" value="SM"/>
    <property type="match status" value="1"/>
</dbReference>
<keyword evidence="5" id="KW-0507">mRNA processing</keyword>
<proteinExistence type="inferred from homology"/>
<dbReference type="Pfam" id="PF12146">
    <property type="entry name" value="Hydrolase_4"/>
    <property type="match status" value="1"/>
</dbReference>
<evidence type="ECO:0000256" key="5">
    <source>
        <dbReference type="ARBA" id="ARBA00022664"/>
    </source>
</evidence>
<dbReference type="AlphaFoldDB" id="A0A5S9XN75"/>
<evidence type="ECO:0000313" key="11">
    <source>
        <dbReference type="EMBL" id="CAA0388158.1"/>
    </source>
</evidence>
<evidence type="ECO:0000256" key="2">
    <source>
        <dbReference type="ARBA" id="ARBA00004514"/>
    </source>
</evidence>
<keyword evidence="6" id="KW-0508">mRNA splicing</keyword>
<comment type="subcellular location">
    <subcellularLocation>
        <location evidence="2">Cytoplasm</location>
        <location evidence="2">Cytosol</location>
    </subcellularLocation>
    <subcellularLocation>
        <location evidence="1">Nucleus</location>
    </subcellularLocation>
</comment>
<evidence type="ECO:0000256" key="8">
    <source>
        <dbReference type="ARBA" id="ARBA00023274"/>
    </source>
</evidence>
<evidence type="ECO:0000256" key="4">
    <source>
        <dbReference type="ARBA" id="ARBA00022490"/>
    </source>
</evidence>
<dbReference type="GO" id="GO:0008380">
    <property type="term" value="P:RNA splicing"/>
    <property type="evidence" value="ECO:0007669"/>
    <property type="project" value="UniProtKB-KW"/>
</dbReference>
<evidence type="ECO:0000256" key="7">
    <source>
        <dbReference type="ARBA" id="ARBA00023242"/>
    </source>
</evidence>
<evidence type="ECO:0000256" key="6">
    <source>
        <dbReference type="ARBA" id="ARBA00023187"/>
    </source>
</evidence>
<dbReference type="PANTHER" id="PTHR11614">
    <property type="entry name" value="PHOSPHOLIPASE-RELATED"/>
    <property type="match status" value="1"/>
</dbReference>
<dbReference type="Gene3D" id="2.30.30.100">
    <property type="match status" value="1"/>
</dbReference>
<keyword evidence="7" id="KW-0539">Nucleus</keyword>
<protein>
    <recommendedName>
        <fullName evidence="9">snRNP core protein D2</fullName>
    </recommendedName>
</protein>
<reference evidence="11 12" key="1">
    <citation type="submission" date="2019-12" db="EMBL/GenBank/DDBJ databases">
        <authorList>
            <person name="Jiao W.-B."/>
            <person name="Schneeberger K."/>
        </authorList>
    </citation>
    <scope>NUCLEOTIDE SEQUENCE [LARGE SCALE GENOMIC DNA]</scope>
    <source>
        <strain evidence="12">cv. C24</strain>
    </source>
</reference>
<name>A0A5S9XN75_ARATH</name>
<dbReference type="Pfam" id="PF01936">
    <property type="entry name" value="NYN"/>
    <property type="match status" value="1"/>
</dbReference>
<sequence>MKFKFQYEEEYIKNSRDVELFACRWLPSSSPRALVFLCHGYGMECSSFMRECGIRLASAGYAVFGMDYEGHGRSKGARCYIKKFSNIVNDCFDYYTSISAKEEYKEKGRFLYGESMGGAVALLLHKKDPSFWNGALLVAPMCKISEKVKPHPVVINLLTRVEDIIPKWKIVPTKDVIDAAFKDPVKREEIRNNKLIYQDKPRLKTALEMLRTSMDLEDTLHEITLPFFVLHGEADIVTDPEISKALFEKASTRDKTIRLYPGMWHGLTSGEPDANVDLVFADIVNWLDARTGDSASLAVTPVHDFTSNVQKVVDGVSNGQGKSKRPQASLLCGLNGGGRRLVKRMYTPGAEKPEYATAKIAVWWDMKDCPIPEGYDARLVRPSIEAAFNELGYSGPISITGYSDQRETPCQILRGLSSTGVAVAQIIPESRCSLMYSNMLEWRDLNPPPATMMLVSDQWQHVFAWDLARLQQHTKYNLFLAYSTEPFAGSALRPCGEWIWRNLLETKREFVQDKGSSSCEVSPMFYCKSCSYQGQRVEGFRRHVSSGKHAVKEVTNRIHPELDYLTRTWAKNYTTKPEYATAPIVKLGYSGPVSITGCGDHNKTPDHILRELSSTGVDLAHSIDEVIYSRMFINMKQWKARNPPPATIMLISDGVVMMFENLIADLLQETKYNLFLAYSYRPYKMSVLLTSAEWLWESLLVAASTVSPNFIELQVNMSKPMEEDTNGKTEEEEFNTGPLSVLMMSVKNNTQVLINCRNNRKLLGRVRAFDRHCNMVLENVREMWTEVPKTGKGKKKALPVNRDRFISKMFLRGDSVIIVLRNPK</sequence>
<dbReference type="InterPro" id="IPR001163">
    <property type="entry name" value="Sm_dom_euk/arc"/>
</dbReference>
<accession>A0A5S9XN75</accession>
<dbReference type="ExpressionAtlas" id="A0A5S9XN75">
    <property type="expression patterns" value="baseline and differential"/>
</dbReference>
<evidence type="ECO:0000256" key="1">
    <source>
        <dbReference type="ARBA" id="ARBA00004123"/>
    </source>
</evidence>
<gene>
    <name evidence="11" type="ORF">C24_LOCUS16545</name>
</gene>
<dbReference type="InterPro" id="IPR021139">
    <property type="entry name" value="NYN"/>
</dbReference>
<dbReference type="SUPFAM" id="SSF53474">
    <property type="entry name" value="alpha/beta-Hydrolases"/>
    <property type="match status" value="1"/>
</dbReference>
<dbReference type="InterPro" id="IPR051044">
    <property type="entry name" value="MAG_DAG_Lipase"/>
</dbReference>
<dbReference type="InterPro" id="IPR027248">
    <property type="entry name" value="Sm_D2"/>
</dbReference>
<dbReference type="GO" id="GO:0005829">
    <property type="term" value="C:cytosol"/>
    <property type="evidence" value="ECO:0007669"/>
    <property type="project" value="UniProtKB-SubCell"/>
</dbReference>
<dbReference type="SMART" id="SM00651">
    <property type="entry name" value="Sm"/>
    <property type="match status" value="1"/>
</dbReference>